<sequence>MDVIDDADRDVELDSAQGVTVTLRVVVSPEDLSFMLGHEPYERHEASSYGSALDVWMHAGEVIQPTVSDLLSAITELLPELSTDRREEDAWLAEQAAREAEYA</sequence>
<dbReference type="Proteomes" id="UP000187185">
    <property type="component" value="Chromosome"/>
</dbReference>
<evidence type="ECO:0000313" key="2">
    <source>
        <dbReference type="Proteomes" id="UP000187185"/>
    </source>
</evidence>
<evidence type="ECO:0000313" key="1">
    <source>
        <dbReference type="EMBL" id="APZ34035.1"/>
    </source>
</evidence>
<reference evidence="1 2" key="1">
    <citation type="submission" date="2016-12" db="EMBL/GenBank/DDBJ databases">
        <title>Complete genome sequence of Microbacterium aurum KACC 15219.</title>
        <authorList>
            <person name="Jung Y."/>
            <person name="Shin J.-H."/>
            <person name="Lee Y.-J."/>
            <person name="Yi H."/>
            <person name="Bahn Y.-S."/>
            <person name="Kim J.F."/>
            <person name="Lee D.-W."/>
        </authorList>
    </citation>
    <scope>NUCLEOTIDE SEQUENCE [LARGE SCALE GENOMIC DNA]</scope>
    <source>
        <strain evidence="1 2">KACC 15219</strain>
    </source>
</reference>
<dbReference type="STRING" id="36805.BOH66_07025"/>
<dbReference type="EMBL" id="CP018762">
    <property type="protein sequence ID" value="APZ34035.1"/>
    <property type="molecule type" value="Genomic_DNA"/>
</dbReference>
<keyword evidence="2" id="KW-1185">Reference proteome</keyword>
<dbReference type="KEGG" id="maur:BOH66_07025"/>
<accession>A0A1P8U7F6</accession>
<organism evidence="1 2">
    <name type="scientific">Microbacterium aurum</name>
    <dbReference type="NCBI Taxonomy" id="36805"/>
    <lineage>
        <taxon>Bacteria</taxon>
        <taxon>Bacillati</taxon>
        <taxon>Actinomycetota</taxon>
        <taxon>Actinomycetes</taxon>
        <taxon>Micrococcales</taxon>
        <taxon>Microbacteriaceae</taxon>
        <taxon>Microbacterium</taxon>
    </lineage>
</organism>
<dbReference type="AlphaFoldDB" id="A0A1P8U7F6"/>
<gene>
    <name evidence="1" type="ORF">BOH66_07025</name>
</gene>
<proteinExistence type="predicted"/>
<protein>
    <submittedName>
        <fullName evidence="1">Uncharacterized protein</fullName>
    </submittedName>
</protein>
<name>A0A1P8U7F6_9MICO</name>